<feature type="domain" description="Ubiquitin-like protease family profile" evidence="5">
    <location>
        <begin position="1339"/>
        <end position="1521"/>
    </location>
</feature>
<dbReference type="ExpressionAtlas" id="A0A1D6FF09">
    <property type="expression patterns" value="baseline and differential"/>
</dbReference>
<evidence type="ECO:0000259" key="5">
    <source>
        <dbReference type="PROSITE" id="PS50600"/>
    </source>
</evidence>
<accession>A0A1D6FF09</accession>
<dbReference type="InterPro" id="IPR003653">
    <property type="entry name" value="Peptidase_C48_C"/>
</dbReference>
<dbReference type="GO" id="GO:0043139">
    <property type="term" value="F:5'-3' DNA helicase activity"/>
    <property type="evidence" value="ECO:0007669"/>
    <property type="project" value="UniProtKB-EC"/>
</dbReference>
<evidence type="ECO:0000256" key="1">
    <source>
        <dbReference type="ARBA" id="ARBA00005234"/>
    </source>
</evidence>
<dbReference type="GO" id="GO:0000723">
    <property type="term" value="P:telomere maintenance"/>
    <property type="evidence" value="ECO:0007669"/>
    <property type="project" value="InterPro"/>
</dbReference>
<evidence type="ECO:0000256" key="4">
    <source>
        <dbReference type="RuleBase" id="RU363044"/>
    </source>
</evidence>
<dbReference type="STRING" id="4577.A0A1D6FF09"/>
<comment type="catalytic activity">
    <reaction evidence="4">
        <text>ATP + H2O = ADP + phosphate + H(+)</text>
        <dbReference type="Rhea" id="RHEA:13065"/>
        <dbReference type="ChEBI" id="CHEBI:15377"/>
        <dbReference type="ChEBI" id="CHEBI:15378"/>
        <dbReference type="ChEBI" id="CHEBI:30616"/>
        <dbReference type="ChEBI" id="CHEBI:43474"/>
        <dbReference type="ChEBI" id="CHEBI:456216"/>
        <dbReference type="EC" id="5.6.2.3"/>
    </reaction>
</comment>
<dbReference type="GO" id="GO:0006508">
    <property type="term" value="P:proteolysis"/>
    <property type="evidence" value="ECO:0007669"/>
    <property type="project" value="UniProtKB-KW"/>
</dbReference>
<keyword evidence="3 4" id="KW-0378">Hydrolase</keyword>
<dbReference type="EMBL" id="CM000784">
    <property type="protein sequence ID" value="AQK90528.1"/>
    <property type="molecule type" value="Genomic_DNA"/>
</dbReference>
<evidence type="ECO:0000256" key="2">
    <source>
        <dbReference type="ARBA" id="ARBA00022670"/>
    </source>
</evidence>
<dbReference type="PaxDb" id="4577-GRMZM2G441548_P01"/>
<evidence type="ECO:0000313" key="6">
    <source>
        <dbReference type="EMBL" id="AQK90528.1"/>
    </source>
</evidence>
<proteinExistence type="inferred from homology"/>
<comment type="similarity">
    <text evidence="1">Belongs to the peptidase C48 family.</text>
</comment>
<dbReference type="EC" id="5.6.2.3" evidence="4"/>
<dbReference type="Gene3D" id="3.40.50.300">
    <property type="entry name" value="P-loop containing nucleotide triphosphate hydrolases"/>
    <property type="match status" value="1"/>
</dbReference>
<dbReference type="GO" id="GO:0008234">
    <property type="term" value="F:cysteine-type peptidase activity"/>
    <property type="evidence" value="ECO:0007669"/>
    <property type="project" value="InterPro"/>
</dbReference>
<dbReference type="PANTHER" id="PTHR10492">
    <property type="match status" value="1"/>
</dbReference>
<dbReference type="GO" id="GO:0006281">
    <property type="term" value="P:DNA repair"/>
    <property type="evidence" value="ECO:0007669"/>
    <property type="project" value="UniProtKB-KW"/>
</dbReference>
<dbReference type="InParanoid" id="A0A1D6FF09"/>
<dbReference type="InterPro" id="IPR010285">
    <property type="entry name" value="DNA_helicase_pif1-like_DEAD"/>
</dbReference>
<dbReference type="GO" id="GO:0005524">
    <property type="term" value="F:ATP binding"/>
    <property type="evidence" value="ECO:0007669"/>
    <property type="project" value="UniProtKB-KW"/>
</dbReference>
<keyword evidence="4" id="KW-0227">DNA damage</keyword>
<dbReference type="Pfam" id="PF14214">
    <property type="entry name" value="Helitron_like_N"/>
    <property type="match status" value="1"/>
</dbReference>
<dbReference type="InterPro" id="IPR027417">
    <property type="entry name" value="P-loop_NTPase"/>
</dbReference>
<dbReference type="Gene3D" id="3.40.395.10">
    <property type="entry name" value="Adenoviral Proteinase, Chain A"/>
    <property type="match status" value="1"/>
</dbReference>
<keyword evidence="4" id="KW-0233">DNA recombination</keyword>
<keyword evidence="2" id="KW-0645">Protease</keyword>
<reference evidence="6" key="1">
    <citation type="submission" date="2015-12" db="EMBL/GenBank/DDBJ databases">
        <title>Update maize B73 reference genome by single molecule sequencing technologies.</title>
        <authorList>
            <consortium name="Maize Genome Sequencing Project"/>
            <person name="Ware D."/>
        </authorList>
    </citation>
    <scope>NUCLEOTIDE SEQUENCE</scope>
    <source>
        <tissue evidence="6">Seedling</tissue>
    </source>
</reference>
<name>A0A1D6FF09_MAIZE</name>
<dbReference type="InterPro" id="IPR025476">
    <property type="entry name" value="Helitron_helicase-like"/>
</dbReference>
<comment type="cofactor">
    <cofactor evidence="4">
        <name>Mg(2+)</name>
        <dbReference type="ChEBI" id="CHEBI:18420"/>
    </cofactor>
</comment>
<organism evidence="6">
    <name type="scientific">Zea mays</name>
    <name type="common">Maize</name>
    <dbReference type="NCBI Taxonomy" id="4577"/>
    <lineage>
        <taxon>Eukaryota</taxon>
        <taxon>Viridiplantae</taxon>
        <taxon>Streptophyta</taxon>
        <taxon>Embryophyta</taxon>
        <taxon>Tracheophyta</taxon>
        <taxon>Spermatophyta</taxon>
        <taxon>Magnoliopsida</taxon>
        <taxon>Liliopsida</taxon>
        <taxon>Poales</taxon>
        <taxon>Poaceae</taxon>
        <taxon>PACMAD clade</taxon>
        <taxon>Panicoideae</taxon>
        <taxon>Andropogonodae</taxon>
        <taxon>Andropogoneae</taxon>
        <taxon>Tripsacinae</taxon>
        <taxon>Zea</taxon>
    </lineage>
</organism>
<dbReference type="PROSITE" id="PS50600">
    <property type="entry name" value="ULP_PROTEASE"/>
    <property type="match status" value="1"/>
</dbReference>
<evidence type="ECO:0000256" key="3">
    <source>
        <dbReference type="ARBA" id="ARBA00022801"/>
    </source>
</evidence>
<comment type="similarity">
    <text evidence="4">Belongs to the helicase family.</text>
</comment>
<dbReference type="Pfam" id="PF02902">
    <property type="entry name" value="Peptidase_C48"/>
    <property type="match status" value="1"/>
</dbReference>
<dbReference type="eggNOG" id="ENOG502RRRM">
    <property type="taxonomic scope" value="Eukaryota"/>
</dbReference>
<dbReference type="Pfam" id="PF05970">
    <property type="entry name" value="PIF1"/>
    <property type="match status" value="1"/>
</dbReference>
<dbReference type="SMR" id="A0A1D6FF09"/>
<sequence>MQPLCRRTPNNLRACRWSPQPNRPRICPSPISMVSSPPILFQFGCWLLAAIPCGFATELLEIKSKESSLHVLLLAGNPASLDRKVHVSILHHIYVSMEPTVLNRERNAADRQKRMPMLFDDYRDEDYYVLPRKFSIVARVEVKFPIEPRYRDRQHFILSDINGAKIETMTSSYETVKHFNNLLHEKHVFKMHNVDFSISMGAHQFRHISGPMELYLTRQTVVEPYTVPFQMPPFPKHIFLSLADIAELPNRTLVDIMAIVVHLDIIHRTMWGPFRKIVVMDARWSLHAIKVWGDLLNKNALRWVLAKENCSIIIGTMFRRFRRQECLESSDYTTIHFNPFHHNNHHFEHFFNGHFSFTTFNCEYDQNLASSRDGVYTFKAHGQVYHRIHSFGRRESDPKHLELYFYDDDPLLSHRMRLARDEVFKAKDQNVMTKLANLLRENPYAETFRSIGQYGNIDEYRIDLNTDYKLDQRTFNTPTSSEVAAVWVEGTELHRQFERGVTLYGNDNAFYSIKPHHGCYDPLAYPLFFPRGELGWHSGIPKVGVNTARIDGRQSTDSDNPGLMDSVYAGEHRASALGKLWVLPASFIGGPRDMRRRYMDAFALVQKYGKPDIFLTMTCNPNWEEITSELEPGQKSQDRCDLVVRVFKAKLDNLKHQLFKKHILGVVAAHVYVIEFQKRGLPHAHFLLIMQTGSKLTVPDQYDAVISAELPDKNRFPELFDMVVKHMMHGPCGHLNMQNTCMKNGSCKCHYPRLFGETTLQGKDSYPIYRRRDDRQKVRVRGHDLDNRWVVPYNPTLLRMYDCHINVEVCSSIKAVKYIYKYIHKGHDRASVTVIDVDGGQSINEIENFRDARWVSPQEALWRIYSFDLHGISPPVLQLQLHLPGMHLVSYNINDDMRQVLNKDNIDKSMLTEYFRANQLFDWASNYLYREFPEVARWWPGAKKWTARQQRMQVGRIVSAHPAEGERYYLRVLLNHVRGATSFESLRTYDGNVYPTFREAAEKRGLIEADNNIDECLTEASGFHMPPSLRRLFATILVFCEPTDVVGLWNKHLEAMSDDFCRTHSNSNVVEQLVLLDIRDMLQTMGKDIRLFPLPAIKDEHDNMADVVREIFEEMNIPEDPEAEFVVSSLNHEQRHAYDVILSSVENISGGVFFVDGPGGTGKTFLYKALLATVRRSGKIAIATATSGVAASIMPGGRTAHSRFKIPLNIKEDNNDGENIKDIVGNVVEQSLDVVAVGNDPVHVSAKADVGEQPNVTPLSSLDVQNESTQISSDVDTLEQIEQDNLDTLIRICEHNKPKKLNVARVLPKDYTCTTEDLQLIEYIKSLPRKQVVVNIDTAWLNRYDMECLFHGDLQLTGEASTSILYNIKYISLYLSYYIVLSAYIHSIRDEEHILHREGGKVFLESTFISSLLKRDGDPKILLNCKEDTLENRVDNYLQADMVFIPINIENFHWYLAIVNAKKNEVHILDSMGPQITDRRDLYTTVNIDVTSWPVIEKITKQMQTDGVSCGLWMVNYMEYWTGSSLSNNITQNDITKFRFKLPAILWNSRLNTKKGHQETNHHADEDGGSSCDVEIIKTPCELPISLNASSQVQPFISSCALPATLTSTNTQELMSALCTYIMEIDDAEYLEDLSGFLVINFMHSWNGKRLPCISTTSSVLRTKFLVELMKYQDNECNDNIPEEIQKIIKRISV</sequence>
<keyword evidence="4" id="KW-0347">Helicase</keyword>
<dbReference type="SUPFAM" id="SSF54001">
    <property type="entry name" value="Cysteine proteinases"/>
    <property type="match status" value="1"/>
</dbReference>
<dbReference type="SUPFAM" id="SSF52540">
    <property type="entry name" value="P-loop containing nucleoside triphosphate hydrolases"/>
    <property type="match status" value="1"/>
</dbReference>
<dbReference type="PANTHER" id="PTHR10492:SF92">
    <property type="entry name" value="ATP-DEPENDENT DNA HELICASE"/>
    <property type="match status" value="1"/>
</dbReference>
<keyword evidence="4" id="KW-0234">DNA repair</keyword>
<dbReference type="Gene3D" id="2.40.50.140">
    <property type="entry name" value="Nucleic acid-binding proteins"/>
    <property type="match status" value="1"/>
</dbReference>
<protein>
    <recommendedName>
        <fullName evidence="4">ATP-dependent DNA helicase</fullName>
        <ecNumber evidence="4">5.6.2.3</ecNumber>
    </recommendedName>
</protein>
<keyword evidence="4" id="KW-0547">Nucleotide-binding</keyword>
<dbReference type="GO" id="GO:0006310">
    <property type="term" value="P:DNA recombination"/>
    <property type="evidence" value="ECO:0007669"/>
    <property type="project" value="UniProtKB-KW"/>
</dbReference>
<keyword evidence="4" id="KW-0067">ATP-binding</keyword>
<dbReference type="InterPro" id="IPR012340">
    <property type="entry name" value="NA-bd_OB-fold"/>
</dbReference>
<gene>
    <name evidence="6" type="ORF">ZEAMMB73_Zm00001d008728</name>
</gene>
<dbReference type="InterPro" id="IPR038765">
    <property type="entry name" value="Papain-like_cys_pep_sf"/>
</dbReference>